<keyword evidence="2" id="KW-0456">Lyase</keyword>
<dbReference type="STRING" id="1406858.GCA_000710895_01256"/>
<dbReference type="SUPFAM" id="SSF54593">
    <property type="entry name" value="Glyoxalase/Bleomycin resistance protein/Dihydroxybiphenyl dioxygenase"/>
    <property type="match status" value="1"/>
</dbReference>
<proteinExistence type="predicted"/>
<dbReference type="EMBL" id="UGRY01000002">
    <property type="protein sequence ID" value="SUA73286.1"/>
    <property type="molecule type" value="Genomic_DNA"/>
</dbReference>
<feature type="domain" description="Glyoxalase/fosfomycin resistance/dioxygenase" evidence="1">
    <location>
        <begin position="17"/>
        <end position="127"/>
    </location>
</feature>
<dbReference type="PANTHER" id="PTHR36503">
    <property type="entry name" value="BLR2520 PROTEIN"/>
    <property type="match status" value="1"/>
</dbReference>
<dbReference type="AlphaFoldDB" id="A0A378Y7U7"/>
<evidence type="ECO:0000313" key="2">
    <source>
        <dbReference type="EMBL" id="SUA73286.1"/>
    </source>
</evidence>
<dbReference type="Proteomes" id="UP000255467">
    <property type="component" value="Unassembled WGS sequence"/>
</dbReference>
<keyword evidence="3" id="KW-1185">Reference proteome</keyword>
<dbReference type="InterPro" id="IPR029068">
    <property type="entry name" value="Glyas_Bleomycin-R_OHBP_Dase"/>
</dbReference>
<evidence type="ECO:0000313" key="3">
    <source>
        <dbReference type="Proteomes" id="UP000255467"/>
    </source>
</evidence>
<dbReference type="GO" id="GO:0016829">
    <property type="term" value="F:lyase activity"/>
    <property type="evidence" value="ECO:0007669"/>
    <property type="project" value="UniProtKB-KW"/>
</dbReference>
<dbReference type="Pfam" id="PF00903">
    <property type="entry name" value="Glyoxalase"/>
    <property type="match status" value="1"/>
</dbReference>
<name>A0A378Y7U7_9NOCA</name>
<dbReference type="InterPro" id="IPR004360">
    <property type="entry name" value="Glyas_Fos-R_dOase_dom"/>
</dbReference>
<reference evidence="2 3" key="1">
    <citation type="submission" date="2018-06" db="EMBL/GenBank/DDBJ databases">
        <authorList>
            <consortium name="Pathogen Informatics"/>
            <person name="Doyle S."/>
        </authorList>
    </citation>
    <scope>NUCLEOTIDE SEQUENCE [LARGE SCALE GENOMIC DNA]</scope>
    <source>
        <strain evidence="2 3">NCTC1934</strain>
    </source>
</reference>
<evidence type="ECO:0000259" key="1">
    <source>
        <dbReference type="Pfam" id="PF00903"/>
    </source>
</evidence>
<sequence length="141" mass="15073">MWFSAAQSVRNREALAFGAPIAWRRVYDPPERTKEARDEGEYEFAADGGTLIGLYGRDGLAAEMGVSPEGSGFGGMVFTYVVRSEARVDEILNEAEQAGGTILEPAAATEWGGYGGTFADPDGYVWSIGFSAQAADQAYAE</sequence>
<dbReference type="PANTHER" id="PTHR36503:SF1">
    <property type="entry name" value="BLR2520 PROTEIN"/>
    <property type="match status" value="1"/>
</dbReference>
<dbReference type="RefSeq" id="WP_370450332.1">
    <property type="nucleotide sequence ID" value="NZ_UGRY01000002.1"/>
</dbReference>
<protein>
    <submittedName>
        <fullName evidence="2">Predicted lactoylglutathione lyase</fullName>
    </submittedName>
</protein>
<gene>
    <name evidence="2" type="ORF">NCTC1934_00723</name>
</gene>
<dbReference type="Gene3D" id="3.10.180.10">
    <property type="entry name" value="2,3-Dihydroxybiphenyl 1,2-Dioxygenase, domain 1"/>
    <property type="match status" value="1"/>
</dbReference>
<organism evidence="2 3">
    <name type="scientific">Nocardia otitidiscaviarum</name>
    <dbReference type="NCBI Taxonomy" id="1823"/>
    <lineage>
        <taxon>Bacteria</taxon>
        <taxon>Bacillati</taxon>
        <taxon>Actinomycetota</taxon>
        <taxon>Actinomycetes</taxon>
        <taxon>Mycobacteriales</taxon>
        <taxon>Nocardiaceae</taxon>
        <taxon>Nocardia</taxon>
    </lineage>
</organism>
<accession>A0A378Y7U7</accession>